<proteinExistence type="predicted"/>
<sequence length="183" mass="20852">MAWLPASTELRTLRKISNSNIFTTQKLDANQHLRRRKKVVQLISYVQESCDARFKRIKGPCAKFCAQLRFFNEYLPEDKDPLHAWLVICFVSVLALAMRLCVTTESNTSATPLIKKVFLHSASVDRILLPDGRYMAYRVPGVPVDRARIRGLKTSLLEEFGICLLTYDIPGFGESDPHPKRNA</sequence>
<gene>
    <name evidence="1" type="ORF">Patl1_26787</name>
</gene>
<name>A0ACC1B1F2_9ROSI</name>
<keyword evidence="2" id="KW-1185">Reference proteome</keyword>
<protein>
    <submittedName>
        <fullName evidence="1">Uncharacterized protein</fullName>
    </submittedName>
</protein>
<accession>A0ACC1B1F2</accession>
<evidence type="ECO:0000313" key="1">
    <source>
        <dbReference type="EMBL" id="KAJ0092722.1"/>
    </source>
</evidence>
<organism evidence="1 2">
    <name type="scientific">Pistacia atlantica</name>
    <dbReference type="NCBI Taxonomy" id="434234"/>
    <lineage>
        <taxon>Eukaryota</taxon>
        <taxon>Viridiplantae</taxon>
        <taxon>Streptophyta</taxon>
        <taxon>Embryophyta</taxon>
        <taxon>Tracheophyta</taxon>
        <taxon>Spermatophyta</taxon>
        <taxon>Magnoliopsida</taxon>
        <taxon>eudicotyledons</taxon>
        <taxon>Gunneridae</taxon>
        <taxon>Pentapetalae</taxon>
        <taxon>rosids</taxon>
        <taxon>malvids</taxon>
        <taxon>Sapindales</taxon>
        <taxon>Anacardiaceae</taxon>
        <taxon>Pistacia</taxon>
    </lineage>
</organism>
<dbReference type="EMBL" id="CM047903">
    <property type="protein sequence ID" value="KAJ0092722.1"/>
    <property type="molecule type" value="Genomic_DNA"/>
</dbReference>
<evidence type="ECO:0000313" key="2">
    <source>
        <dbReference type="Proteomes" id="UP001164250"/>
    </source>
</evidence>
<dbReference type="Proteomes" id="UP001164250">
    <property type="component" value="Chromosome 7"/>
</dbReference>
<comment type="caution">
    <text evidence="1">The sequence shown here is derived from an EMBL/GenBank/DDBJ whole genome shotgun (WGS) entry which is preliminary data.</text>
</comment>
<reference evidence="2" key="1">
    <citation type="journal article" date="2023" name="G3 (Bethesda)">
        <title>Genome assembly and association tests identify interacting loci associated with vigor, precocity, and sex in interspecific pistachio rootstocks.</title>
        <authorList>
            <person name="Palmer W."/>
            <person name="Jacygrad E."/>
            <person name="Sagayaradj S."/>
            <person name="Cavanaugh K."/>
            <person name="Han R."/>
            <person name="Bertier L."/>
            <person name="Beede B."/>
            <person name="Kafkas S."/>
            <person name="Golino D."/>
            <person name="Preece J."/>
            <person name="Michelmore R."/>
        </authorList>
    </citation>
    <scope>NUCLEOTIDE SEQUENCE [LARGE SCALE GENOMIC DNA]</scope>
</reference>